<name>L9XHR3_9EURY</name>
<comment type="caution">
    <text evidence="2">The sequence shown here is derived from an EMBL/GenBank/DDBJ whole genome shotgun (WGS) entry which is preliminary data.</text>
</comment>
<evidence type="ECO:0000313" key="2">
    <source>
        <dbReference type="EMBL" id="ELY61142.1"/>
    </source>
</evidence>
<dbReference type="Proteomes" id="UP000011688">
    <property type="component" value="Unassembled WGS sequence"/>
</dbReference>
<keyword evidence="3" id="KW-1185">Reference proteome</keyword>
<evidence type="ECO:0000256" key="1">
    <source>
        <dbReference type="SAM" id="Phobius"/>
    </source>
</evidence>
<feature type="transmembrane region" description="Helical" evidence="1">
    <location>
        <begin position="82"/>
        <end position="105"/>
    </location>
</feature>
<gene>
    <name evidence="2" type="ORF">C491_01676</name>
</gene>
<keyword evidence="1" id="KW-0812">Transmembrane</keyword>
<dbReference type="AlphaFoldDB" id="L9XHR3"/>
<sequence>MTELPWPDEPADKSADEPDERARAIQDLLFAVAFTPLLLFVSPVRDVPSAEAALIAVCSGVVAGVAASLLTDRLALERRDGLATTLAAVVGVVVLATSLWVVVPVAHTPTLLLFVLVILWASALTAATRVFVLPAIADPS</sequence>
<organism evidence="2 3">
    <name type="scientific">Natronococcus amylolyticus DSM 10524</name>
    <dbReference type="NCBI Taxonomy" id="1227497"/>
    <lineage>
        <taxon>Archaea</taxon>
        <taxon>Methanobacteriati</taxon>
        <taxon>Methanobacteriota</taxon>
        <taxon>Stenosarchaea group</taxon>
        <taxon>Halobacteria</taxon>
        <taxon>Halobacteriales</taxon>
        <taxon>Natrialbaceae</taxon>
        <taxon>Natronococcus</taxon>
    </lineage>
</organism>
<keyword evidence="1" id="KW-0472">Membrane</keyword>
<feature type="transmembrane region" description="Helical" evidence="1">
    <location>
        <begin position="28"/>
        <end position="44"/>
    </location>
</feature>
<dbReference type="EMBL" id="AOIB01000008">
    <property type="protein sequence ID" value="ELY61142.1"/>
    <property type="molecule type" value="Genomic_DNA"/>
</dbReference>
<dbReference type="RefSeq" id="WP_005553283.1">
    <property type="nucleotide sequence ID" value="NZ_AOIB01000008.1"/>
</dbReference>
<keyword evidence="1" id="KW-1133">Transmembrane helix</keyword>
<protein>
    <submittedName>
        <fullName evidence="2">Uncharacterized protein</fullName>
    </submittedName>
</protein>
<feature type="transmembrane region" description="Helical" evidence="1">
    <location>
        <begin position="50"/>
        <end position="70"/>
    </location>
</feature>
<accession>L9XHR3</accession>
<evidence type="ECO:0000313" key="3">
    <source>
        <dbReference type="Proteomes" id="UP000011688"/>
    </source>
</evidence>
<proteinExistence type="predicted"/>
<dbReference type="eggNOG" id="arCOG14363">
    <property type="taxonomic scope" value="Archaea"/>
</dbReference>
<feature type="transmembrane region" description="Helical" evidence="1">
    <location>
        <begin position="111"/>
        <end position="132"/>
    </location>
</feature>
<reference evidence="2 3" key="1">
    <citation type="journal article" date="2014" name="PLoS Genet.">
        <title>Phylogenetically driven sequencing of extremely halophilic archaea reveals strategies for static and dynamic osmo-response.</title>
        <authorList>
            <person name="Becker E.A."/>
            <person name="Seitzer P.M."/>
            <person name="Tritt A."/>
            <person name="Larsen D."/>
            <person name="Krusor M."/>
            <person name="Yao A.I."/>
            <person name="Wu D."/>
            <person name="Madern D."/>
            <person name="Eisen J.A."/>
            <person name="Darling A.E."/>
            <person name="Facciotti M.T."/>
        </authorList>
    </citation>
    <scope>NUCLEOTIDE SEQUENCE [LARGE SCALE GENOMIC DNA]</scope>
    <source>
        <strain evidence="2 3">DSM 10524</strain>
    </source>
</reference>